<evidence type="ECO:0000313" key="2">
    <source>
        <dbReference type="EMBL" id="MBM6699899.1"/>
    </source>
</evidence>
<name>A0A938WZ10_9BIFI</name>
<feature type="compositionally biased region" description="Low complexity" evidence="1">
    <location>
        <begin position="1"/>
        <end position="19"/>
    </location>
</feature>
<dbReference type="RefSeq" id="WP_204469008.1">
    <property type="nucleotide sequence ID" value="NZ_JACLYU010000010.1"/>
</dbReference>
<protein>
    <submittedName>
        <fullName evidence="2">Uncharacterized protein</fullName>
    </submittedName>
</protein>
<feature type="region of interest" description="Disordered" evidence="1">
    <location>
        <begin position="1"/>
        <end position="30"/>
    </location>
</feature>
<keyword evidence="3" id="KW-1185">Reference proteome</keyword>
<reference evidence="2" key="2">
    <citation type="journal article" date="2021" name="Sci. Rep.">
        <title>The distribution of antibiotic resistance genes in chicken gut microbiota commensals.</title>
        <authorList>
            <person name="Juricova H."/>
            <person name="Matiasovicova J."/>
            <person name="Kubasova T."/>
            <person name="Cejkova D."/>
            <person name="Rychlik I."/>
        </authorList>
    </citation>
    <scope>NUCLEOTIDE SEQUENCE</scope>
    <source>
        <strain evidence="2">An836</strain>
    </source>
</reference>
<proteinExistence type="predicted"/>
<comment type="caution">
    <text evidence="2">The sequence shown here is derived from an EMBL/GenBank/DDBJ whole genome shotgun (WGS) entry which is preliminary data.</text>
</comment>
<reference evidence="2" key="1">
    <citation type="submission" date="2020-08" db="EMBL/GenBank/DDBJ databases">
        <authorList>
            <person name="Cejkova D."/>
            <person name="Kubasova T."/>
            <person name="Jahodarova E."/>
            <person name="Rychlik I."/>
        </authorList>
    </citation>
    <scope>NUCLEOTIDE SEQUENCE</scope>
    <source>
        <strain evidence="2">An836</strain>
    </source>
</reference>
<feature type="region of interest" description="Disordered" evidence="1">
    <location>
        <begin position="171"/>
        <end position="207"/>
    </location>
</feature>
<feature type="compositionally biased region" description="Low complexity" evidence="1">
    <location>
        <begin position="179"/>
        <end position="197"/>
    </location>
</feature>
<sequence length="258" mass="28115">MFASNQGYGQQTSQQAQQTPEFDEDSIIDSLGRGGGKAFFNADSQPGATITGTVAEVHAYQAKDFQTGELQYSKSGKPKYDMVINLIDTDAPREDQYDEGARSIYIHGWGAQLDAYRLAMRKAGINRPKPGDRMRATYKGLGQPIARGLSAPKMYEYEFTRLDDVDRFAMQDQQPPSSGQKAQSAYQQPQQAGYAQPVSLGVPGQPAQPRVDVQQILQLKQLNKSPQEIAGMLGLTVEQVIAAATGQARGSEDASDAF</sequence>
<evidence type="ECO:0000256" key="1">
    <source>
        <dbReference type="SAM" id="MobiDB-lite"/>
    </source>
</evidence>
<accession>A0A938WZ10</accession>
<organism evidence="2 3">
    <name type="scientific">Bifidobacterium pullorum subsp. saeculare</name>
    <dbReference type="NCBI Taxonomy" id="78257"/>
    <lineage>
        <taxon>Bacteria</taxon>
        <taxon>Bacillati</taxon>
        <taxon>Actinomycetota</taxon>
        <taxon>Actinomycetes</taxon>
        <taxon>Bifidobacteriales</taxon>
        <taxon>Bifidobacteriaceae</taxon>
        <taxon>Bifidobacterium</taxon>
    </lineage>
</organism>
<dbReference type="AlphaFoldDB" id="A0A938WZ10"/>
<evidence type="ECO:0000313" key="3">
    <source>
        <dbReference type="Proteomes" id="UP000718821"/>
    </source>
</evidence>
<dbReference type="EMBL" id="JACLYU010000010">
    <property type="protein sequence ID" value="MBM6699899.1"/>
    <property type="molecule type" value="Genomic_DNA"/>
</dbReference>
<dbReference type="Proteomes" id="UP000718821">
    <property type="component" value="Unassembled WGS sequence"/>
</dbReference>
<gene>
    <name evidence="2" type="ORF">H7U32_06175</name>
</gene>